<dbReference type="SUPFAM" id="SSF52540">
    <property type="entry name" value="P-loop containing nucleoside triphosphate hydrolases"/>
    <property type="match status" value="1"/>
</dbReference>
<dbReference type="EMBL" id="RIBY02001990">
    <property type="protein sequence ID" value="KAH9826396.1"/>
    <property type="molecule type" value="Genomic_DNA"/>
</dbReference>
<dbReference type="OrthoDB" id="5427350at2759"/>
<name>A0A9W7SPJ1_9PEZI</name>
<organism evidence="5 6">
    <name type="scientific">Teratosphaeria destructans</name>
    <dbReference type="NCBI Taxonomy" id="418781"/>
    <lineage>
        <taxon>Eukaryota</taxon>
        <taxon>Fungi</taxon>
        <taxon>Dikarya</taxon>
        <taxon>Ascomycota</taxon>
        <taxon>Pezizomycotina</taxon>
        <taxon>Dothideomycetes</taxon>
        <taxon>Dothideomycetidae</taxon>
        <taxon>Mycosphaerellales</taxon>
        <taxon>Teratosphaeriaceae</taxon>
        <taxon>Teratosphaeria</taxon>
    </lineage>
</organism>
<comment type="caution">
    <text evidence="5">The sequence shown here is derived from an EMBL/GenBank/DDBJ whole genome shotgun (WGS) entry which is preliminary data.</text>
</comment>
<feature type="domain" description="DUF7605" evidence="4">
    <location>
        <begin position="674"/>
        <end position="853"/>
    </location>
</feature>
<reference evidence="5 6" key="1">
    <citation type="journal article" date="2018" name="IMA Fungus">
        <title>IMA Genome-F 10: Nine draft genome sequences of Claviceps purpurea s.lat., including C. arundinis, C. humidiphila, and C. cf. spartinae, pseudomolecules for the pitch canker pathogen Fusarium circinatum, draft genome of Davidsoniella eucalypti, Grosmannia galeiformis, Quambalaria eucalypti, and Teratosphaeria destructans.</title>
        <authorList>
            <person name="Wingfield B.D."/>
            <person name="Liu M."/>
            <person name="Nguyen H.D."/>
            <person name="Lane F.A."/>
            <person name="Morgan S.W."/>
            <person name="De Vos L."/>
            <person name="Wilken P.M."/>
            <person name="Duong T.A."/>
            <person name="Aylward J."/>
            <person name="Coetzee M.P."/>
            <person name="Dadej K."/>
            <person name="De Beer Z.W."/>
            <person name="Findlay W."/>
            <person name="Havenga M."/>
            <person name="Kolarik M."/>
            <person name="Menzies J.G."/>
            <person name="Naidoo K."/>
            <person name="Pochopski O."/>
            <person name="Shoukouhi P."/>
            <person name="Santana Q.C."/>
            <person name="Seifert K.A."/>
            <person name="Soal N."/>
            <person name="Steenkamp E.T."/>
            <person name="Tatham C.T."/>
            <person name="van der Nest M.A."/>
            <person name="Wingfield M.J."/>
        </authorList>
    </citation>
    <scope>NUCLEOTIDE SEQUENCE [LARGE SCALE GENOMIC DNA]</scope>
    <source>
        <strain evidence="5">CMW44962</strain>
    </source>
</reference>
<feature type="domain" description="Dynamin N-terminal" evidence="3">
    <location>
        <begin position="183"/>
        <end position="422"/>
    </location>
</feature>
<accession>A0A9W7SPJ1</accession>
<dbReference type="PANTHER" id="PTHR36681:SF3">
    <property type="entry name" value="NUCLEAR GTPASE, GERMINAL CENTER-ASSOCIATED, TANDEM DUPLICATE 3"/>
    <property type="match status" value="1"/>
</dbReference>
<dbReference type="Pfam" id="PF00350">
    <property type="entry name" value="Dynamin_N"/>
    <property type="match status" value="1"/>
</dbReference>
<dbReference type="InterPro" id="IPR027417">
    <property type="entry name" value="P-loop_NTPase"/>
</dbReference>
<evidence type="ECO:0000313" key="6">
    <source>
        <dbReference type="Proteomes" id="UP001138500"/>
    </source>
</evidence>
<keyword evidence="6" id="KW-1185">Reference proteome</keyword>
<sequence length="922" mass="104514">MDDIQVDEVNHGDTKVDEVKVDKVETEPRSEETQPKYIEPEAHPNDHSDHDRNLPTQDSSDSLFIPQEDDTSSGSTTQGTKREQEDAPAPEGPRRKKARSGRMNPNFVLPYDVDKEKELSRLAVDQPCFEQAEKLVRESCDIVIVKAEALKGQGYADEEIATIIKKLKKMRFPKLQYPQPKPVGFLGDTAAGKSTLINSLLSKDNVAAESDEGSSGTSVIQELRVSELDQIDAFKAEVLLQRQRDIDLTIVKHFEDIYDFLFAEKDLDHDESTKLRDDYSTAIEFFTTLLCHREEIKDTTTAAAFFSKAHARDDAVMIQELKESINEIVKAACPLDFKANSIAELNKVLARFKGPIKTSPALPSLWPLVRKIITFVNARILSEGAILADMPGTSDVNKLRVQATREYLKTCDVVVIAHPIPRIQSQDSVWSNVLECVRSGKQSNIILVCTKIDDFNHNRTREAVSDKEAACLQELKYAADKVAMEIKELDADIVDAEDDGDSELGTKLNKKRRALVLERAKAEAKWQEANILMRNQRNEPALQQKFREITRSNATLRVHYVSSQVYQEHMRGYDQNKPPQLSLEATGIPALRQALFERPAKQKMASLKLLGSKTLPRVLLAIEMQCSKSRLERKQDVEVKVVAPCNGFQKLVTSLKTELKRACEDVLDNTILQCEAGWKSEARRHHDSWVKYKYARYAAFLRRDGVWKAPGKKEVSDWTAAINEISAEDFTAAFRAFWLRYDGIKVDFLGHADALLQNLEADLKESPELMGLNLEHFYMIIDKVREHVAERTAEAFRQLQDQIKHICYDATSTRTEGSYFSRTMQVTYNNCRLRKGDGVFKQYQGVMVDKLTGPKNVFHVVKDYVLAAVEQCIDVWAAEMSKKEEDVTKTAFRKQLSSAVEQAIEVVETKLKEQLDACAKYR</sequence>
<dbReference type="PANTHER" id="PTHR36681">
    <property type="entry name" value="NUCLEAR GTPASE, GERMINAL CENTER-ASSOCIATED, TANDEM DUPLICATE 3"/>
    <property type="match status" value="1"/>
</dbReference>
<evidence type="ECO:0000313" key="5">
    <source>
        <dbReference type="EMBL" id="KAH9826396.1"/>
    </source>
</evidence>
<dbReference type="InterPro" id="IPR056024">
    <property type="entry name" value="DUF7605"/>
</dbReference>
<dbReference type="Gene3D" id="3.40.50.300">
    <property type="entry name" value="P-loop containing nucleotide triphosphate hydrolases"/>
    <property type="match status" value="2"/>
</dbReference>
<evidence type="ECO:0000256" key="1">
    <source>
        <dbReference type="SAM" id="Coils"/>
    </source>
</evidence>
<gene>
    <name evidence="5" type="ORF">Tdes44962_MAKER03528</name>
</gene>
<dbReference type="Pfam" id="PF24564">
    <property type="entry name" value="DUF7605"/>
    <property type="match status" value="1"/>
</dbReference>
<feature type="coiled-coil region" evidence="1">
    <location>
        <begin position="472"/>
        <end position="499"/>
    </location>
</feature>
<proteinExistence type="predicted"/>
<evidence type="ECO:0000256" key="2">
    <source>
        <dbReference type="SAM" id="MobiDB-lite"/>
    </source>
</evidence>
<dbReference type="InterPro" id="IPR045063">
    <property type="entry name" value="Dynamin_N"/>
</dbReference>
<dbReference type="AlphaFoldDB" id="A0A9W7SPJ1"/>
<evidence type="ECO:0000259" key="3">
    <source>
        <dbReference type="Pfam" id="PF00350"/>
    </source>
</evidence>
<feature type="compositionally biased region" description="Basic and acidic residues" evidence="2">
    <location>
        <begin position="8"/>
        <end position="53"/>
    </location>
</feature>
<reference evidence="5 6" key="2">
    <citation type="journal article" date="2021" name="Curr. Genet.">
        <title>Genetic response to nitrogen starvation in the aggressive Eucalyptus foliar pathogen Teratosphaeria destructans.</title>
        <authorList>
            <person name="Havenga M."/>
            <person name="Wingfield B.D."/>
            <person name="Wingfield M.J."/>
            <person name="Dreyer L.L."/>
            <person name="Roets F."/>
            <person name="Aylward J."/>
        </authorList>
    </citation>
    <scope>NUCLEOTIDE SEQUENCE [LARGE SCALE GENOMIC DNA]</scope>
    <source>
        <strain evidence="5">CMW44962</strain>
    </source>
</reference>
<protein>
    <submittedName>
        <fullName evidence="5">Uncharacterized protein</fullName>
    </submittedName>
</protein>
<dbReference type="Proteomes" id="UP001138500">
    <property type="component" value="Unassembled WGS sequence"/>
</dbReference>
<keyword evidence="1" id="KW-0175">Coiled coil</keyword>
<evidence type="ECO:0000259" key="4">
    <source>
        <dbReference type="Pfam" id="PF24564"/>
    </source>
</evidence>
<feature type="region of interest" description="Disordered" evidence="2">
    <location>
        <begin position="1"/>
        <end position="108"/>
    </location>
</feature>